<feature type="compositionally biased region" description="Basic and acidic residues" evidence="6">
    <location>
        <begin position="340"/>
        <end position="353"/>
    </location>
</feature>
<dbReference type="OrthoDB" id="5429740at2759"/>
<dbReference type="GO" id="GO:0016020">
    <property type="term" value="C:membrane"/>
    <property type="evidence" value="ECO:0007669"/>
    <property type="project" value="UniProtKB-SubCell"/>
</dbReference>
<evidence type="ECO:0000256" key="2">
    <source>
        <dbReference type="ARBA" id="ARBA00022692"/>
    </source>
</evidence>
<dbReference type="EMBL" id="JAPQKI010000001">
    <property type="protein sequence ID" value="KAJ5112054.1"/>
    <property type="molecule type" value="Genomic_DNA"/>
</dbReference>
<dbReference type="RefSeq" id="XP_056479827.1">
    <property type="nucleotide sequence ID" value="XM_056612603.1"/>
</dbReference>
<feature type="transmembrane region" description="Helical" evidence="7">
    <location>
        <begin position="13"/>
        <end position="34"/>
    </location>
</feature>
<feature type="compositionally biased region" description="Basic and acidic residues" evidence="6">
    <location>
        <begin position="386"/>
        <end position="401"/>
    </location>
</feature>
<proteinExistence type="inferred from homology"/>
<dbReference type="InterPro" id="IPR049326">
    <property type="entry name" value="Rhodopsin_dom_fungi"/>
</dbReference>
<reference evidence="9" key="2">
    <citation type="journal article" date="2023" name="IMA Fungus">
        <title>Comparative genomic study of the Penicillium genus elucidates a diverse pangenome and 15 lateral gene transfer events.</title>
        <authorList>
            <person name="Petersen C."/>
            <person name="Sorensen T."/>
            <person name="Nielsen M.R."/>
            <person name="Sondergaard T.E."/>
            <person name="Sorensen J.L."/>
            <person name="Fitzpatrick D.A."/>
            <person name="Frisvad J.C."/>
            <person name="Nielsen K.L."/>
        </authorList>
    </citation>
    <scope>NUCLEOTIDE SEQUENCE</scope>
    <source>
        <strain evidence="9">IBT 30761</strain>
    </source>
</reference>
<dbReference type="Pfam" id="PF20684">
    <property type="entry name" value="Fung_rhodopsin"/>
    <property type="match status" value="1"/>
</dbReference>
<feature type="region of interest" description="Disordered" evidence="6">
    <location>
        <begin position="429"/>
        <end position="456"/>
    </location>
</feature>
<feature type="region of interest" description="Disordered" evidence="6">
    <location>
        <begin position="335"/>
        <end position="359"/>
    </location>
</feature>
<evidence type="ECO:0000256" key="6">
    <source>
        <dbReference type="SAM" id="MobiDB-lite"/>
    </source>
</evidence>
<dbReference type="PANTHER" id="PTHR33048">
    <property type="entry name" value="PTH11-LIKE INTEGRAL MEMBRANE PROTEIN (AFU_ORTHOLOGUE AFUA_5G11245)"/>
    <property type="match status" value="1"/>
</dbReference>
<evidence type="ECO:0000259" key="8">
    <source>
        <dbReference type="Pfam" id="PF20684"/>
    </source>
</evidence>
<keyword evidence="10" id="KW-1185">Reference proteome</keyword>
<feature type="transmembrane region" description="Helical" evidence="7">
    <location>
        <begin position="61"/>
        <end position="85"/>
    </location>
</feature>
<evidence type="ECO:0000256" key="1">
    <source>
        <dbReference type="ARBA" id="ARBA00004141"/>
    </source>
</evidence>
<name>A0A9W9G4U4_9EURO</name>
<keyword evidence="3 7" id="KW-1133">Transmembrane helix</keyword>
<dbReference type="GeneID" id="81351582"/>
<feature type="transmembrane region" description="Helical" evidence="7">
    <location>
        <begin position="139"/>
        <end position="161"/>
    </location>
</feature>
<evidence type="ECO:0000313" key="10">
    <source>
        <dbReference type="Proteomes" id="UP001149074"/>
    </source>
</evidence>
<reference evidence="9" key="1">
    <citation type="submission" date="2022-11" db="EMBL/GenBank/DDBJ databases">
        <authorList>
            <person name="Petersen C."/>
        </authorList>
    </citation>
    <scope>NUCLEOTIDE SEQUENCE</scope>
    <source>
        <strain evidence="9">IBT 30761</strain>
    </source>
</reference>
<sequence length="456" mass="51170">MDIPRPKEGDVDIGSGTFIACWVLTAVVGLALTFRYAVKAWIRWALPQVTAPGRIWGVEDLFFLSAYVFDIVHMTMIQLSASWGLGRHYYYLTPVERFHTMKWDFMSQPIAVASAMISRTGMMWFLLTCFAASDRRLRLSIIVCAIIQIVANMVTIVQIIVQCGPNPYAPADRVKYFKYMWTPLPADGSVVCQSPSVQTTVGFVQGGFNTVIDFYLGVLAAVELWQFFLRTLHRDPNLSFWSQFRKINGTVRSRRIWQTITLSGPLLLSGAASIVKTYKLKSLGDRLDFTYNIVSFILWVKIENYSILLASCAPVARLFLRTVVDHRGRVTGYWSRSRSHTNEHTDRSNETELKRRHKERWMDSATTTNWVDEEGQTHTHGIHPHLHGDGDGLGERSESRISHASPGDTQTQVDNGCVTVKTDIVVQVDDGRSVSSGGARLLPEGGGGGCDERKGE</sequence>
<feature type="domain" description="Rhodopsin" evidence="8">
    <location>
        <begin position="54"/>
        <end position="229"/>
    </location>
</feature>
<dbReference type="Proteomes" id="UP001149074">
    <property type="component" value="Unassembled WGS sequence"/>
</dbReference>
<comment type="caution">
    <text evidence="9">The sequence shown here is derived from an EMBL/GenBank/DDBJ whole genome shotgun (WGS) entry which is preliminary data.</text>
</comment>
<feature type="transmembrane region" description="Helical" evidence="7">
    <location>
        <begin position="105"/>
        <end position="127"/>
    </location>
</feature>
<dbReference type="PANTHER" id="PTHR33048:SF129">
    <property type="entry name" value="INTEGRAL MEMBRANE PROTEIN-RELATED"/>
    <property type="match status" value="1"/>
</dbReference>
<dbReference type="AlphaFoldDB" id="A0A9W9G4U4"/>
<accession>A0A9W9G4U4</accession>
<organism evidence="9 10">
    <name type="scientific">Penicillium argentinense</name>
    <dbReference type="NCBI Taxonomy" id="1131581"/>
    <lineage>
        <taxon>Eukaryota</taxon>
        <taxon>Fungi</taxon>
        <taxon>Dikarya</taxon>
        <taxon>Ascomycota</taxon>
        <taxon>Pezizomycotina</taxon>
        <taxon>Eurotiomycetes</taxon>
        <taxon>Eurotiomycetidae</taxon>
        <taxon>Eurotiales</taxon>
        <taxon>Aspergillaceae</taxon>
        <taxon>Penicillium</taxon>
    </lineage>
</organism>
<gene>
    <name evidence="9" type="ORF">N7532_000099</name>
</gene>
<evidence type="ECO:0000313" key="9">
    <source>
        <dbReference type="EMBL" id="KAJ5112054.1"/>
    </source>
</evidence>
<keyword evidence="4 7" id="KW-0472">Membrane</keyword>
<protein>
    <recommendedName>
        <fullName evidence="8">Rhodopsin domain-containing protein</fullName>
    </recommendedName>
</protein>
<evidence type="ECO:0000256" key="5">
    <source>
        <dbReference type="ARBA" id="ARBA00038359"/>
    </source>
</evidence>
<evidence type="ECO:0000256" key="4">
    <source>
        <dbReference type="ARBA" id="ARBA00023136"/>
    </source>
</evidence>
<comment type="similarity">
    <text evidence="5">Belongs to the SAT4 family.</text>
</comment>
<evidence type="ECO:0000256" key="3">
    <source>
        <dbReference type="ARBA" id="ARBA00022989"/>
    </source>
</evidence>
<comment type="subcellular location">
    <subcellularLocation>
        <location evidence="1">Membrane</location>
        <topology evidence="1">Multi-pass membrane protein</topology>
    </subcellularLocation>
</comment>
<evidence type="ECO:0000256" key="7">
    <source>
        <dbReference type="SAM" id="Phobius"/>
    </source>
</evidence>
<keyword evidence="2 7" id="KW-0812">Transmembrane</keyword>
<feature type="region of interest" description="Disordered" evidence="6">
    <location>
        <begin position="376"/>
        <end position="416"/>
    </location>
</feature>
<dbReference type="InterPro" id="IPR052337">
    <property type="entry name" value="SAT4-like"/>
</dbReference>